<sequence>MTPSVTSHSSLTPLHVLPWRFKLSRISAILQSPSALSAKEPSISVQFSSIILIGAGSKNGASSRLRVRHSPVAISRFSVLLVNVVVRMQVD</sequence>
<dbReference type="Proteomes" id="UP000785679">
    <property type="component" value="Unassembled WGS sequence"/>
</dbReference>
<evidence type="ECO:0000313" key="1">
    <source>
        <dbReference type="EMBL" id="TNV70961.1"/>
    </source>
</evidence>
<protein>
    <submittedName>
        <fullName evidence="1">Uncharacterized protein</fullName>
    </submittedName>
</protein>
<dbReference type="EMBL" id="RRYP01031429">
    <property type="protein sequence ID" value="TNV70961.1"/>
    <property type="molecule type" value="Genomic_DNA"/>
</dbReference>
<evidence type="ECO:0000313" key="2">
    <source>
        <dbReference type="Proteomes" id="UP000785679"/>
    </source>
</evidence>
<reference evidence="1" key="1">
    <citation type="submission" date="2019-06" db="EMBL/GenBank/DDBJ databases">
        <authorList>
            <person name="Zheng W."/>
        </authorList>
    </citation>
    <scope>NUCLEOTIDE SEQUENCE</scope>
    <source>
        <strain evidence="1">QDHG01</strain>
    </source>
</reference>
<keyword evidence="2" id="KW-1185">Reference proteome</keyword>
<gene>
    <name evidence="1" type="ORF">FGO68_gene14658</name>
</gene>
<comment type="caution">
    <text evidence="1">The sequence shown here is derived from an EMBL/GenBank/DDBJ whole genome shotgun (WGS) entry which is preliminary data.</text>
</comment>
<organism evidence="1 2">
    <name type="scientific">Halteria grandinella</name>
    <dbReference type="NCBI Taxonomy" id="5974"/>
    <lineage>
        <taxon>Eukaryota</taxon>
        <taxon>Sar</taxon>
        <taxon>Alveolata</taxon>
        <taxon>Ciliophora</taxon>
        <taxon>Intramacronucleata</taxon>
        <taxon>Spirotrichea</taxon>
        <taxon>Stichotrichia</taxon>
        <taxon>Sporadotrichida</taxon>
        <taxon>Halteriidae</taxon>
        <taxon>Halteria</taxon>
    </lineage>
</organism>
<proteinExistence type="predicted"/>
<name>A0A8J8NA59_HALGN</name>
<dbReference type="AlphaFoldDB" id="A0A8J8NA59"/>
<accession>A0A8J8NA59</accession>